<evidence type="ECO:0000313" key="3">
    <source>
        <dbReference type="Proteomes" id="UP000004079"/>
    </source>
</evidence>
<evidence type="ECO:0000313" key="2">
    <source>
        <dbReference type="EMBL" id="EFB33422.1"/>
    </source>
</evidence>
<gene>
    <name evidence="2" type="ORF">HMPREF0971_00185</name>
</gene>
<dbReference type="AlphaFoldDB" id="D1QMF2"/>
<dbReference type="HOGENOM" id="CLU_2082706_0_0_10"/>
<dbReference type="STRING" id="649760.HMPREF0971_00185"/>
<name>D1QMF2_9BACT</name>
<evidence type="ECO:0000256" key="1">
    <source>
        <dbReference type="SAM" id="MobiDB-lite"/>
    </source>
</evidence>
<organism evidence="2 3">
    <name type="scientific">Segatella oris F0302</name>
    <dbReference type="NCBI Taxonomy" id="649760"/>
    <lineage>
        <taxon>Bacteria</taxon>
        <taxon>Pseudomonadati</taxon>
        <taxon>Bacteroidota</taxon>
        <taxon>Bacteroidia</taxon>
        <taxon>Bacteroidales</taxon>
        <taxon>Prevotellaceae</taxon>
        <taxon>Segatella</taxon>
    </lineage>
</organism>
<dbReference type="Proteomes" id="UP000004079">
    <property type="component" value="Unassembled WGS sequence"/>
</dbReference>
<dbReference type="EMBL" id="ACUZ02000003">
    <property type="protein sequence ID" value="EFB33422.1"/>
    <property type="molecule type" value="Genomic_DNA"/>
</dbReference>
<protein>
    <submittedName>
        <fullName evidence="2">Uncharacterized protein</fullName>
    </submittedName>
</protein>
<feature type="region of interest" description="Disordered" evidence="1">
    <location>
        <begin position="66"/>
        <end position="101"/>
    </location>
</feature>
<comment type="caution">
    <text evidence="2">The sequence shown here is derived from an EMBL/GenBank/DDBJ whole genome shotgun (WGS) entry which is preliminary data.</text>
</comment>
<feature type="compositionally biased region" description="Basic residues" evidence="1">
    <location>
        <begin position="66"/>
        <end position="77"/>
    </location>
</feature>
<accession>D1QMF2</accession>
<sequence length="117" mass="13470">MDETKKTAKIGFQPWRTNEKRQKLVFSRGGRTKNGKNIISATAENQKQANSAFRLRPTNEKRRKLAFGHGRRVKNSKKSISATADERKTTKTDFRPRPKSCHPLILMHGSVYCRNRS</sequence>
<reference evidence="2 3" key="1">
    <citation type="submission" date="2009-11" db="EMBL/GenBank/DDBJ databases">
        <authorList>
            <person name="Weinstock G."/>
            <person name="Sodergren E."/>
            <person name="Clifton S."/>
            <person name="Fulton L."/>
            <person name="Fulton B."/>
            <person name="Courtney L."/>
            <person name="Fronick C."/>
            <person name="Harrison M."/>
            <person name="Strong C."/>
            <person name="Farmer C."/>
            <person name="Delahaunty K."/>
            <person name="Markovic C."/>
            <person name="Hall O."/>
            <person name="Minx P."/>
            <person name="Tomlinson C."/>
            <person name="Mitreva M."/>
            <person name="Nelson J."/>
            <person name="Hou S."/>
            <person name="Wollam A."/>
            <person name="Pepin K.H."/>
            <person name="Johnson M."/>
            <person name="Bhonagiri V."/>
            <person name="Nash W.E."/>
            <person name="Warren W."/>
            <person name="Chinwalla A."/>
            <person name="Mardis E.R."/>
            <person name="Wilson R.K."/>
        </authorList>
    </citation>
    <scope>NUCLEOTIDE SEQUENCE [LARGE SCALE GENOMIC DNA]</scope>
    <source>
        <strain evidence="2 3">F0302</strain>
    </source>
</reference>
<dbReference type="RefSeq" id="WP_004371025.1">
    <property type="nucleotide sequence ID" value="NZ_GG703883.1"/>
</dbReference>
<feature type="compositionally biased region" description="Basic and acidic residues" evidence="1">
    <location>
        <begin position="84"/>
        <end position="96"/>
    </location>
</feature>
<proteinExistence type="predicted"/>